<evidence type="ECO:0000256" key="1">
    <source>
        <dbReference type="SAM" id="Coils"/>
    </source>
</evidence>
<dbReference type="AlphaFoldDB" id="A0A1I8HVA1"/>
<dbReference type="Proteomes" id="UP000095280">
    <property type="component" value="Unplaced"/>
</dbReference>
<feature type="compositionally biased region" description="Low complexity" evidence="2">
    <location>
        <begin position="52"/>
        <end position="79"/>
    </location>
</feature>
<feature type="compositionally biased region" description="Low complexity" evidence="2">
    <location>
        <begin position="22"/>
        <end position="40"/>
    </location>
</feature>
<feature type="region of interest" description="Disordered" evidence="2">
    <location>
        <begin position="1"/>
        <end position="84"/>
    </location>
</feature>
<accession>A0A1I8HVA1</accession>
<sequence>PELNQLRSSAQSEQIRHSRLNSSAPPALSSASPAVPTVPDAADRGRRGHFNAEAAAAAASFGEFSSRSGSGGPRAEAAGDGVAADQHQHLQEFEHGDQTDADPQAEAAANRGQQLRQLEAGLDAQLLDGQGLRVNSHQQEALPDELVHPEAALDGGFRGRRLPLVRLVQAAVVQPAVAVDQADVVPRQRLAQQVVRPSVRVHVGLDDVGDLQHLLQMVVASLVGSVRPVGRGDLGRVGRAVARLVAGGVEVKSGAVEAEELPQLAVDARVPQAQVLLQAGRGLAVRPDTGQKLCQIVDAAADNIVAEWNVGRHGEVRGIDEALRDAAAAPENVELVQPVGAVVQGVGVGHVTPEQRVVHADVAGGLTGVRRRRLDDSAVLLQGDEGDSAQRGHVRVLERVRDRVLRVDSQQDALGLFWREFKFRLASHQYCIDKPHLEGHLSHSHFVAHFANPAAPFQRRIGSRVVQQQGESRCHVGPPQPPVGRLERQAVPVGPVEEHGEVAPAAGVAVVLAVDHGVQRPDAHLAEVEVVLVAAHGSVGRVRPDAGDILNLVVGGAELAEDDRASSDWRFGIAQRQVRVAEAVQSQALGAGQRIAEVVRHLLADVQAEAQRGGADDGQPDQLAGTPHAVAVEYAVDAVQRGAVEEPRKTAQEAEILLGAQLPTLPTKRWTDGNGGAASLLDCRAAVGTAAAAAGFECLPRRLEATAVGDWVAGSSCSCSCSCIEEAADRCSADASRQIDKIGRLWAGEWLCMTAAVLRLTIQLFGAISCRRSCCLMANSTDEAAGVQRAEETYEQLKEERDRYRRELQELSKRLDASAGIVRDGLLKKFEALEGCIRTEWRQSTGSRTGRFRAARRNCADIRYPALGLEALTDA</sequence>
<feature type="compositionally biased region" description="Polar residues" evidence="2">
    <location>
        <begin position="1"/>
        <end position="13"/>
    </location>
</feature>
<evidence type="ECO:0000313" key="3">
    <source>
        <dbReference type="Proteomes" id="UP000095280"/>
    </source>
</evidence>
<evidence type="ECO:0000313" key="4">
    <source>
        <dbReference type="WBParaSite" id="maker-uti_cns_0008242-snap-gene-0.2-mRNA-1"/>
    </source>
</evidence>
<keyword evidence="1" id="KW-0175">Coiled coil</keyword>
<name>A0A1I8HVA1_9PLAT</name>
<dbReference type="WBParaSite" id="maker-uti_cns_0008242-snap-gene-0.2-mRNA-1">
    <property type="protein sequence ID" value="maker-uti_cns_0008242-snap-gene-0.2-mRNA-1"/>
    <property type="gene ID" value="maker-uti_cns_0008242-snap-gene-0.2"/>
</dbReference>
<organism evidence="3 4">
    <name type="scientific">Macrostomum lignano</name>
    <dbReference type="NCBI Taxonomy" id="282301"/>
    <lineage>
        <taxon>Eukaryota</taxon>
        <taxon>Metazoa</taxon>
        <taxon>Spiralia</taxon>
        <taxon>Lophotrochozoa</taxon>
        <taxon>Platyhelminthes</taxon>
        <taxon>Rhabditophora</taxon>
        <taxon>Macrostomorpha</taxon>
        <taxon>Macrostomida</taxon>
        <taxon>Macrostomidae</taxon>
        <taxon>Macrostomum</taxon>
    </lineage>
</organism>
<proteinExistence type="predicted"/>
<keyword evidence="3" id="KW-1185">Reference proteome</keyword>
<feature type="coiled-coil region" evidence="1">
    <location>
        <begin position="787"/>
        <end position="814"/>
    </location>
</feature>
<reference evidence="4" key="1">
    <citation type="submission" date="2016-11" db="UniProtKB">
        <authorList>
            <consortium name="WormBaseParasite"/>
        </authorList>
    </citation>
    <scope>IDENTIFICATION</scope>
</reference>
<evidence type="ECO:0000256" key="2">
    <source>
        <dbReference type="SAM" id="MobiDB-lite"/>
    </source>
</evidence>
<protein>
    <submittedName>
        <fullName evidence="4">ANK_REP_REGION domain-containing protein</fullName>
    </submittedName>
</protein>